<dbReference type="Pfam" id="PF16646">
    <property type="entry name" value="AXIN1_TNKS_BD"/>
    <property type="match status" value="1"/>
</dbReference>
<dbReference type="FunFam" id="1.10.196.10:FF:000002">
    <property type="entry name" value="Axin 1"/>
    <property type="match status" value="1"/>
</dbReference>
<keyword evidence="10" id="KW-0734">Signal transduction inhibitor</keyword>
<evidence type="ECO:0000256" key="13">
    <source>
        <dbReference type="ARBA" id="ARBA00023136"/>
    </source>
</evidence>
<dbReference type="GO" id="GO:0008013">
    <property type="term" value="F:beta-catenin binding"/>
    <property type="evidence" value="ECO:0007669"/>
    <property type="project" value="TreeGrafter"/>
</dbReference>
<accession>A0A7J7T234</accession>
<evidence type="ECO:0000259" key="19">
    <source>
        <dbReference type="PROSITE" id="PS50132"/>
    </source>
</evidence>
<dbReference type="Proteomes" id="UP000558488">
    <property type="component" value="Unassembled WGS sequence"/>
</dbReference>
<evidence type="ECO:0000256" key="15">
    <source>
        <dbReference type="ARBA" id="ARBA00032466"/>
    </source>
</evidence>
<dbReference type="GO" id="GO:0060090">
    <property type="term" value="F:molecular adaptor activity"/>
    <property type="evidence" value="ECO:0007669"/>
    <property type="project" value="TreeGrafter"/>
</dbReference>
<evidence type="ECO:0000256" key="14">
    <source>
        <dbReference type="ARBA" id="ARBA00023242"/>
    </source>
</evidence>
<feature type="domain" description="DIX" evidence="20">
    <location>
        <begin position="839"/>
        <end position="921"/>
    </location>
</feature>
<dbReference type="PANTHER" id="PTHR46102:SF3">
    <property type="entry name" value="AXIN-1"/>
    <property type="match status" value="1"/>
</dbReference>
<keyword evidence="11" id="KW-0013">ADP-ribosylation</keyword>
<gene>
    <name evidence="21" type="ORF">mPipKuh1_001282</name>
</gene>
<dbReference type="InterPro" id="IPR036305">
    <property type="entry name" value="RGS_sf"/>
</dbReference>
<feature type="region of interest" description="Disordered" evidence="18">
    <location>
        <begin position="588"/>
        <end position="608"/>
    </location>
</feature>
<dbReference type="Gene3D" id="1.10.196.10">
    <property type="match status" value="2"/>
</dbReference>
<evidence type="ECO:0000259" key="20">
    <source>
        <dbReference type="PROSITE" id="PS50841"/>
    </source>
</evidence>
<dbReference type="GO" id="GO:0032436">
    <property type="term" value="P:positive regulation of proteasomal ubiquitin-dependent protein catabolic process"/>
    <property type="evidence" value="ECO:0007669"/>
    <property type="project" value="TreeGrafter"/>
</dbReference>
<dbReference type="GO" id="GO:0019901">
    <property type="term" value="F:protein kinase binding"/>
    <property type="evidence" value="ECO:0007669"/>
    <property type="project" value="TreeGrafter"/>
</dbReference>
<dbReference type="Pfam" id="PF08833">
    <property type="entry name" value="Axin_b-cat_bind"/>
    <property type="match status" value="1"/>
</dbReference>
<keyword evidence="8" id="KW-0597">Phosphoprotein</keyword>
<dbReference type="GO" id="GO:0070411">
    <property type="term" value="F:I-SMAD binding"/>
    <property type="evidence" value="ECO:0007669"/>
    <property type="project" value="TreeGrafter"/>
</dbReference>
<keyword evidence="14" id="KW-0539">Nucleus</keyword>
<dbReference type="PROSITE" id="PS50132">
    <property type="entry name" value="RGS"/>
    <property type="match status" value="1"/>
</dbReference>
<evidence type="ECO:0000313" key="22">
    <source>
        <dbReference type="Proteomes" id="UP000558488"/>
    </source>
</evidence>
<dbReference type="PROSITE" id="PS50841">
    <property type="entry name" value="DIX"/>
    <property type="match status" value="1"/>
</dbReference>
<dbReference type="GO" id="GO:0030877">
    <property type="term" value="C:beta-catenin destruction complex"/>
    <property type="evidence" value="ECO:0007669"/>
    <property type="project" value="TreeGrafter"/>
</dbReference>
<organism evidence="21 22">
    <name type="scientific">Pipistrellus kuhlii</name>
    <name type="common">Kuhl's pipistrelle</name>
    <dbReference type="NCBI Taxonomy" id="59472"/>
    <lineage>
        <taxon>Eukaryota</taxon>
        <taxon>Metazoa</taxon>
        <taxon>Chordata</taxon>
        <taxon>Craniata</taxon>
        <taxon>Vertebrata</taxon>
        <taxon>Euteleostomi</taxon>
        <taxon>Mammalia</taxon>
        <taxon>Eutheria</taxon>
        <taxon>Laurasiatheria</taxon>
        <taxon>Chiroptera</taxon>
        <taxon>Yangochiroptera</taxon>
        <taxon>Vespertilionidae</taxon>
        <taxon>Pipistrellus</taxon>
    </lineage>
</organism>
<keyword evidence="12" id="KW-0832">Ubl conjugation</keyword>
<evidence type="ECO:0000256" key="6">
    <source>
        <dbReference type="ARBA" id="ARBA00022475"/>
    </source>
</evidence>
<dbReference type="GO" id="GO:0005634">
    <property type="term" value="C:nucleus"/>
    <property type="evidence" value="ECO:0007669"/>
    <property type="project" value="UniProtKB-SubCell"/>
</dbReference>
<dbReference type="InterPro" id="IPR038207">
    <property type="entry name" value="DIX_dom_sf"/>
</dbReference>
<feature type="coiled-coil region" evidence="17">
    <location>
        <begin position="443"/>
        <end position="473"/>
    </location>
</feature>
<dbReference type="Gene3D" id="1.10.167.10">
    <property type="entry name" value="Regulator of G-protein Signalling 4, domain 2"/>
    <property type="match status" value="1"/>
</dbReference>
<keyword evidence="5" id="KW-0217">Developmental protein</keyword>
<reference evidence="21 22" key="1">
    <citation type="journal article" date="2020" name="Nature">
        <title>Six reference-quality genomes reveal evolution of bat adaptations.</title>
        <authorList>
            <person name="Jebb D."/>
            <person name="Huang Z."/>
            <person name="Pippel M."/>
            <person name="Hughes G.M."/>
            <person name="Lavrichenko K."/>
            <person name="Devanna P."/>
            <person name="Winkler S."/>
            <person name="Jermiin L.S."/>
            <person name="Skirmuntt E.C."/>
            <person name="Katzourakis A."/>
            <person name="Burkitt-Gray L."/>
            <person name="Ray D.A."/>
            <person name="Sullivan K.A.M."/>
            <person name="Roscito J.G."/>
            <person name="Kirilenko B.M."/>
            <person name="Davalos L.M."/>
            <person name="Corthals A.P."/>
            <person name="Power M.L."/>
            <person name="Jones G."/>
            <person name="Ransome R.D."/>
            <person name="Dechmann D.K.N."/>
            <person name="Locatelli A.G."/>
            <person name="Puechmaille S.J."/>
            <person name="Fedrigo O."/>
            <person name="Jarvis E.D."/>
            <person name="Hiller M."/>
            <person name="Vernes S.C."/>
            <person name="Myers E.W."/>
            <person name="Teeling E.C."/>
        </authorList>
    </citation>
    <scope>NUCLEOTIDE SEQUENCE [LARGE SCALE GENOMIC DNA]</scope>
    <source>
        <strain evidence="21">MPipKuh1</strain>
        <tissue evidence="21">Flight muscle</tissue>
    </source>
</reference>
<dbReference type="InterPro" id="IPR001158">
    <property type="entry name" value="DIX"/>
</dbReference>
<feature type="region of interest" description="Disordered" evidence="18">
    <location>
        <begin position="620"/>
        <end position="683"/>
    </location>
</feature>
<proteinExistence type="predicted"/>
<dbReference type="CDD" id="cd11582">
    <property type="entry name" value="Axin_TNKS_binding"/>
    <property type="match status" value="1"/>
</dbReference>
<feature type="region of interest" description="Disordered" evidence="18">
    <location>
        <begin position="69"/>
        <end position="132"/>
    </location>
</feature>
<dbReference type="AlphaFoldDB" id="A0A7J7T234"/>
<protein>
    <recommendedName>
        <fullName evidence="4">Axin-1</fullName>
    </recommendedName>
    <alternativeName>
        <fullName evidence="15">Axis inhibition protein 1</fullName>
    </alternativeName>
</protein>
<keyword evidence="13" id="KW-0472">Membrane</keyword>
<evidence type="ECO:0000256" key="16">
    <source>
        <dbReference type="PROSITE-ProRule" id="PRU00069"/>
    </source>
</evidence>
<keyword evidence="9 16" id="KW-0879">Wnt signaling pathway</keyword>
<dbReference type="InterPro" id="IPR016137">
    <property type="entry name" value="RGS"/>
</dbReference>
<dbReference type="InterPro" id="IPR024066">
    <property type="entry name" value="RGS_subdom1/3"/>
</dbReference>
<comment type="caution">
    <text evidence="21">The sequence shown here is derived from an EMBL/GenBank/DDBJ whole genome shotgun (WGS) entry which is preliminary data.</text>
</comment>
<evidence type="ECO:0000256" key="17">
    <source>
        <dbReference type="SAM" id="Coils"/>
    </source>
</evidence>
<evidence type="ECO:0000256" key="12">
    <source>
        <dbReference type="ARBA" id="ARBA00022843"/>
    </source>
</evidence>
<feature type="compositionally biased region" description="Low complexity" evidence="18">
    <location>
        <begin position="374"/>
        <end position="395"/>
    </location>
</feature>
<evidence type="ECO:0000256" key="5">
    <source>
        <dbReference type="ARBA" id="ARBA00022473"/>
    </source>
</evidence>
<evidence type="ECO:0000256" key="18">
    <source>
        <dbReference type="SAM" id="MobiDB-lite"/>
    </source>
</evidence>
<evidence type="ECO:0000256" key="1">
    <source>
        <dbReference type="ARBA" id="ARBA00004123"/>
    </source>
</evidence>
<dbReference type="Gene3D" id="2.40.240.130">
    <property type="match status" value="1"/>
</dbReference>
<keyword evidence="6" id="KW-1003">Cell membrane</keyword>
<evidence type="ECO:0000256" key="2">
    <source>
        <dbReference type="ARBA" id="ARBA00004236"/>
    </source>
</evidence>
<feature type="region of interest" description="Disordered" evidence="18">
    <location>
        <begin position="271"/>
        <end position="293"/>
    </location>
</feature>
<keyword evidence="22" id="KW-1185">Reference proteome</keyword>
<dbReference type="GO" id="GO:0031625">
    <property type="term" value="F:ubiquitin protein ligase binding"/>
    <property type="evidence" value="ECO:0007669"/>
    <property type="project" value="TreeGrafter"/>
</dbReference>
<sequence length="921" mass="102271">MGRAAPRRAAPPREPGPGPRRRRRCRARDRLIHFGAISTDVLGCSAHCSLTQSLKMNIQEQGFPLDLASFTEDAPRPPVPGEEGELVSTDPRPVSHSFCSGKGVGIKGETSTATPRRSDLDLGYEPEGSASPTPPYLKWAESLHSLLDDQDGINLFRTFLKQEDCADLLDFWFACSGFRKLEPCDSNEEKRLKLAKAIYRKYILDNNGIVSRQTKPATKSFIKDCIMKQLIDPAMFDQAQTEIQSTMEENTYPSFLKSDIYLEYTRTGAESPKLCSDQSSGSGTGKGISGYLPTLNEDEEWKCDQDIDEDDGRDPAPAGRVTQKLLQETAAPRASSSRRYSEGREFRYGSWREPVNPYYVNSGYALAPATSTNDSEQQSLSSDADSLSLTDSSVDGIPPYRIRKQHRREMQESVQVNGRVPLPHIPRTYRIPKEIRVEPQKFAAELIHRLEAVQRTREAEEKLEERLKRVRMEEEGEDGDVSSAPPGASHKLPLAPAWHNFPPRYTDVGCTGPRDAHEENPESILDEHVQRVMRTPGCQSPGPGHRSPDSGHMPKMSGVLGGTALGHSKHVPKLGAKLEAAGLHLHRHSHHHSHHGVARPKEQAEAEAIRRVQSSFAWGPELHSHSAKTRSHLESVGTNPSASDSLAYSGKAGTTSKRNAKKAESGKSANAEVSGPSEDAEKNQKIMQWIIEGEKEISRHRKAGHGSSGAKKQQIHESSRPLSIERPGAVHPWVSAQLRNSVQPSHLFIQDPTMPPNPAPNPLTQLEEARRRLEEEEKRASKLPSKQRYVQEVIQRGRSCVRPVCTPVLSVVPAVSDTELSETETKPQKKTGGGGAQLCDSIVVAYYFCGEPIPYRTLVRGRAVTLGQFKELLTKKGNYRYYFKKVSDEFDCGVVFEEVREDEAILPVFEEKIIGKVEKVD</sequence>
<dbReference type="FunFam" id="2.40.240.130:FF:000002">
    <property type="entry name" value="Axin 1"/>
    <property type="match status" value="1"/>
</dbReference>
<evidence type="ECO:0000256" key="8">
    <source>
        <dbReference type="ARBA" id="ARBA00022553"/>
    </source>
</evidence>
<dbReference type="GO" id="GO:0016055">
    <property type="term" value="P:Wnt signaling pathway"/>
    <property type="evidence" value="ECO:0007669"/>
    <property type="project" value="UniProtKB-KW"/>
</dbReference>
<keyword evidence="7" id="KW-0963">Cytoplasm</keyword>
<dbReference type="SUPFAM" id="SSF48097">
    <property type="entry name" value="Regulator of G-protein signaling, RGS"/>
    <property type="match status" value="1"/>
</dbReference>
<dbReference type="InterPro" id="IPR029071">
    <property type="entry name" value="Ubiquitin-like_domsf"/>
</dbReference>
<evidence type="ECO:0000256" key="3">
    <source>
        <dbReference type="ARBA" id="ARBA00004496"/>
    </source>
</evidence>
<dbReference type="FunFam" id="1.10.167.10:FF:000003">
    <property type="entry name" value="Axin 1"/>
    <property type="match status" value="1"/>
</dbReference>
<keyword evidence="17" id="KW-0175">Coiled coil</keyword>
<dbReference type="SUPFAM" id="SSF54236">
    <property type="entry name" value="Ubiquitin-like"/>
    <property type="match status" value="1"/>
</dbReference>
<feature type="compositionally biased region" description="Basic residues" evidence="18">
    <location>
        <begin position="588"/>
        <end position="598"/>
    </location>
</feature>
<dbReference type="GO" id="GO:0090090">
    <property type="term" value="P:negative regulation of canonical Wnt signaling pathway"/>
    <property type="evidence" value="ECO:0007669"/>
    <property type="project" value="InterPro"/>
</dbReference>
<dbReference type="CDD" id="cd08707">
    <property type="entry name" value="RGS_Axin"/>
    <property type="match status" value="1"/>
</dbReference>
<dbReference type="Pfam" id="PF00615">
    <property type="entry name" value="RGS"/>
    <property type="match status" value="1"/>
</dbReference>
<evidence type="ECO:0000256" key="9">
    <source>
        <dbReference type="ARBA" id="ARBA00022687"/>
    </source>
</evidence>
<feature type="region of interest" description="Disordered" evidence="18">
    <location>
        <begin position="1"/>
        <end position="25"/>
    </location>
</feature>
<dbReference type="InterPro" id="IPR044926">
    <property type="entry name" value="RGS_subdomain_2"/>
</dbReference>
<evidence type="ECO:0000313" key="21">
    <source>
        <dbReference type="EMBL" id="KAF6294739.1"/>
    </source>
</evidence>
<dbReference type="SMART" id="SM00021">
    <property type="entry name" value="DAX"/>
    <property type="match status" value="1"/>
</dbReference>
<dbReference type="Pfam" id="PF00778">
    <property type="entry name" value="DIX"/>
    <property type="match status" value="1"/>
</dbReference>
<feature type="region of interest" description="Disordered" evidence="18">
    <location>
        <begin position="369"/>
        <end position="398"/>
    </location>
</feature>
<dbReference type="SMART" id="SM00315">
    <property type="entry name" value="RGS"/>
    <property type="match status" value="1"/>
</dbReference>
<dbReference type="PRINTS" id="PR01301">
    <property type="entry name" value="RGSPROTEIN"/>
</dbReference>
<feature type="compositionally biased region" description="Basic and acidic residues" evidence="18">
    <location>
        <begin position="599"/>
        <end position="608"/>
    </location>
</feature>
<dbReference type="GO" id="GO:0042802">
    <property type="term" value="F:identical protein binding"/>
    <property type="evidence" value="ECO:0007669"/>
    <property type="project" value="TreeGrafter"/>
</dbReference>
<name>A0A7J7T234_PIPKU</name>
<feature type="domain" description="RGS" evidence="19">
    <location>
        <begin position="142"/>
        <end position="265"/>
    </location>
</feature>
<dbReference type="GO" id="GO:0005737">
    <property type="term" value="C:cytoplasm"/>
    <property type="evidence" value="ECO:0007669"/>
    <property type="project" value="UniProtKB-SubCell"/>
</dbReference>
<dbReference type="InterPro" id="IPR043581">
    <property type="entry name" value="Axin-like"/>
</dbReference>
<comment type="subcellular location">
    <subcellularLocation>
        <location evidence="2">Cell membrane</location>
    </subcellularLocation>
    <subcellularLocation>
        <location evidence="3">Cytoplasm</location>
    </subcellularLocation>
    <subcellularLocation>
        <location evidence="1">Nucleus</location>
    </subcellularLocation>
</comment>
<dbReference type="PANTHER" id="PTHR46102">
    <property type="entry name" value="AXIN"/>
    <property type="match status" value="1"/>
</dbReference>
<feature type="region of interest" description="Disordered" evidence="18">
    <location>
        <begin position="700"/>
        <end position="722"/>
    </location>
</feature>
<dbReference type="InterPro" id="IPR032101">
    <property type="entry name" value="Axin_TNKS-bd"/>
</dbReference>
<feature type="region of interest" description="Disordered" evidence="18">
    <location>
        <begin position="324"/>
        <end position="343"/>
    </location>
</feature>
<evidence type="ECO:0000256" key="7">
    <source>
        <dbReference type="ARBA" id="ARBA00022490"/>
    </source>
</evidence>
<feature type="compositionally biased region" description="Polar residues" evidence="18">
    <location>
        <begin position="636"/>
        <end position="657"/>
    </location>
</feature>
<dbReference type="EMBL" id="JACAGB010000031">
    <property type="protein sequence ID" value="KAF6294739.1"/>
    <property type="molecule type" value="Genomic_DNA"/>
</dbReference>
<feature type="region of interest" description="Disordered" evidence="18">
    <location>
        <begin position="537"/>
        <end position="556"/>
    </location>
</feature>
<evidence type="ECO:0000256" key="4">
    <source>
        <dbReference type="ARBA" id="ARBA00013892"/>
    </source>
</evidence>
<dbReference type="InterPro" id="IPR014936">
    <property type="entry name" value="Axin_b-cat-bd"/>
</dbReference>
<evidence type="ECO:0000256" key="11">
    <source>
        <dbReference type="ARBA" id="ARBA00022765"/>
    </source>
</evidence>
<evidence type="ECO:0000256" key="10">
    <source>
        <dbReference type="ARBA" id="ARBA00022700"/>
    </source>
</evidence>
<dbReference type="GO" id="GO:0005886">
    <property type="term" value="C:plasma membrane"/>
    <property type="evidence" value="ECO:0007669"/>
    <property type="project" value="UniProtKB-SubCell"/>
</dbReference>
<dbReference type="GO" id="GO:0048468">
    <property type="term" value="P:cell development"/>
    <property type="evidence" value="ECO:0007669"/>
    <property type="project" value="TreeGrafter"/>
</dbReference>